<name>A0ABQ8GBT4_9PEZI</name>
<evidence type="ECO:0000313" key="8">
    <source>
        <dbReference type="Proteomes" id="UP000774617"/>
    </source>
</evidence>
<dbReference type="PIRSF" id="PIRSF000137">
    <property type="entry name" value="Alcohol_oxidase"/>
    <property type="match status" value="1"/>
</dbReference>
<feature type="signal peptide" evidence="4">
    <location>
        <begin position="1"/>
        <end position="21"/>
    </location>
</feature>
<keyword evidence="4" id="KW-0732">Signal</keyword>
<evidence type="ECO:0000256" key="1">
    <source>
        <dbReference type="ARBA" id="ARBA00010790"/>
    </source>
</evidence>
<dbReference type="InterPro" id="IPR036188">
    <property type="entry name" value="FAD/NAD-bd_sf"/>
</dbReference>
<proteinExistence type="inferred from homology"/>
<dbReference type="SUPFAM" id="SSF54373">
    <property type="entry name" value="FAD-linked reductases, C-terminal domain"/>
    <property type="match status" value="1"/>
</dbReference>
<feature type="domain" description="Glucose-methanol-choline oxidoreductase N-terminal" evidence="6">
    <location>
        <begin position="309"/>
        <end position="323"/>
    </location>
</feature>
<feature type="region of interest" description="Disordered" evidence="3">
    <location>
        <begin position="277"/>
        <end position="296"/>
    </location>
</feature>
<dbReference type="Proteomes" id="UP000774617">
    <property type="component" value="Unassembled WGS sequence"/>
</dbReference>
<organism evidence="7 8">
    <name type="scientific">Macrophomina phaseolina</name>
    <dbReference type="NCBI Taxonomy" id="35725"/>
    <lineage>
        <taxon>Eukaryota</taxon>
        <taxon>Fungi</taxon>
        <taxon>Dikarya</taxon>
        <taxon>Ascomycota</taxon>
        <taxon>Pezizomycotina</taxon>
        <taxon>Dothideomycetes</taxon>
        <taxon>Dothideomycetes incertae sedis</taxon>
        <taxon>Botryosphaeriales</taxon>
        <taxon>Botryosphaeriaceae</taxon>
        <taxon>Macrophomina</taxon>
    </lineage>
</organism>
<dbReference type="PROSITE" id="PS00624">
    <property type="entry name" value="GMC_OXRED_2"/>
    <property type="match status" value="1"/>
</dbReference>
<evidence type="ECO:0000256" key="3">
    <source>
        <dbReference type="SAM" id="MobiDB-lite"/>
    </source>
</evidence>
<keyword evidence="2" id="KW-0285">Flavoprotein</keyword>
<dbReference type="InterPro" id="IPR007867">
    <property type="entry name" value="GMC_OxRtase_C"/>
</dbReference>
<dbReference type="PROSITE" id="PS00623">
    <property type="entry name" value="GMC_OXRED_1"/>
    <property type="match status" value="1"/>
</dbReference>
<sequence>MPYFDPLSLTTLFALSSFACGRPINDTLLEEYDYIIVGGGPSGLTVANRLSEEPNVTVLVLEAGPVDQNEEWMRVPFFIGNDPNPPADALSGHLDYDWNLGTEPQTYLDGKSRHYPLGRGLGGGSLVNGMLWNRGNVDDYNDWATLGNPGWSWDDMLPYFQKSERFSSDVSPESAAQYGIGHDDSVHGTSGAVNVSFQQHFYTASTNFYSGLGELGIPNAGDTNAGLTAGASFLPLSIDSSTKTRADARRSHYDPVASRDNLYISTGQFATRLNLEGATQSDEERTHAATASSPRATTRARRAVILAAGAIHTPLLLQHSGIGDASFLASLNITPAIDLPGVGHNYQDHFMIATNAPFRSASYVAPKGYGADASADAANRAAFWANHSGAWTAGPPNGVAFPSLVGVAPEKAPGMAEAAGRQGEGMYLAEGVDDTVVKGWEAQKRLLAGALREANRSQFEILNDNAGHFTWSLMKPFSRGQVRVRSRDPFDVPAIDPRYGANPTDLSFFAEALRFNHRLLATRAMQQLQPDEQYPTADVVADDAKLTDLIKQAIFTEYHPTGTASMLPLGLGGVVDARLKVYGTQNLRIVDSSIMPMIPAAHLQACVYAVAEKAADLIKDA</sequence>
<dbReference type="Pfam" id="PF05199">
    <property type="entry name" value="GMC_oxred_C"/>
    <property type="match status" value="1"/>
</dbReference>
<comment type="similarity">
    <text evidence="1 2">Belongs to the GMC oxidoreductase family.</text>
</comment>
<dbReference type="Gene3D" id="3.50.50.60">
    <property type="entry name" value="FAD/NAD(P)-binding domain"/>
    <property type="match status" value="1"/>
</dbReference>
<evidence type="ECO:0000256" key="4">
    <source>
        <dbReference type="SAM" id="SignalP"/>
    </source>
</evidence>
<dbReference type="InterPro" id="IPR012132">
    <property type="entry name" value="GMC_OxRdtase"/>
</dbReference>
<evidence type="ECO:0000313" key="7">
    <source>
        <dbReference type="EMBL" id="KAH7051160.1"/>
    </source>
</evidence>
<comment type="caution">
    <text evidence="7">The sequence shown here is derived from an EMBL/GenBank/DDBJ whole genome shotgun (WGS) entry which is preliminary data.</text>
</comment>
<dbReference type="SUPFAM" id="SSF51905">
    <property type="entry name" value="FAD/NAD(P)-binding domain"/>
    <property type="match status" value="1"/>
</dbReference>
<evidence type="ECO:0000259" key="6">
    <source>
        <dbReference type="PROSITE" id="PS00624"/>
    </source>
</evidence>
<dbReference type="Pfam" id="PF00732">
    <property type="entry name" value="GMC_oxred_N"/>
    <property type="match status" value="1"/>
</dbReference>
<dbReference type="InterPro" id="IPR000172">
    <property type="entry name" value="GMC_OxRdtase_N"/>
</dbReference>
<keyword evidence="2" id="KW-0274">FAD</keyword>
<keyword evidence="8" id="KW-1185">Reference proteome</keyword>
<feature type="domain" description="Glucose-methanol-choline oxidoreductase N-terminal" evidence="5">
    <location>
        <begin position="118"/>
        <end position="141"/>
    </location>
</feature>
<dbReference type="PANTHER" id="PTHR11552">
    <property type="entry name" value="GLUCOSE-METHANOL-CHOLINE GMC OXIDOREDUCTASE"/>
    <property type="match status" value="1"/>
</dbReference>
<feature type="chain" id="PRO_5047440864" evidence="4">
    <location>
        <begin position="22"/>
        <end position="621"/>
    </location>
</feature>
<gene>
    <name evidence="7" type="ORF">B0J12DRAFT_599587</name>
</gene>
<evidence type="ECO:0000256" key="2">
    <source>
        <dbReference type="RuleBase" id="RU003968"/>
    </source>
</evidence>
<dbReference type="EMBL" id="JAGTJR010000012">
    <property type="protein sequence ID" value="KAH7051160.1"/>
    <property type="molecule type" value="Genomic_DNA"/>
</dbReference>
<evidence type="ECO:0000259" key="5">
    <source>
        <dbReference type="PROSITE" id="PS00623"/>
    </source>
</evidence>
<protein>
    <submittedName>
        <fullName evidence="7">Choline dehydrogenase</fullName>
    </submittedName>
</protein>
<accession>A0ABQ8GBT4</accession>
<dbReference type="Gene3D" id="3.30.560.10">
    <property type="entry name" value="Glucose Oxidase, domain 3"/>
    <property type="match status" value="1"/>
</dbReference>
<reference evidence="7 8" key="1">
    <citation type="journal article" date="2021" name="Nat. Commun.">
        <title>Genetic determinants of endophytism in the Arabidopsis root mycobiome.</title>
        <authorList>
            <person name="Mesny F."/>
            <person name="Miyauchi S."/>
            <person name="Thiergart T."/>
            <person name="Pickel B."/>
            <person name="Atanasova L."/>
            <person name="Karlsson M."/>
            <person name="Huettel B."/>
            <person name="Barry K.W."/>
            <person name="Haridas S."/>
            <person name="Chen C."/>
            <person name="Bauer D."/>
            <person name="Andreopoulos W."/>
            <person name="Pangilinan J."/>
            <person name="LaButti K."/>
            <person name="Riley R."/>
            <person name="Lipzen A."/>
            <person name="Clum A."/>
            <person name="Drula E."/>
            <person name="Henrissat B."/>
            <person name="Kohler A."/>
            <person name="Grigoriev I.V."/>
            <person name="Martin F.M."/>
            <person name="Hacquard S."/>
        </authorList>
    </citation>
    <scope>NUCLEOTIDE SEQUENCE [LARGE SCALE GENOMIC DNA]</scope>
    <source>
        <strain evidence="7 8">MPI-SDFR-AT-0080</strain>
    </source>
</reference>
<dbReference type="PANTHER" id="PTHR11552:SF115">
    <property type="entry name" value="DEHYDROGENASE XPTC-RELATED"/>
    <property type="match status" value="1"/>
</dbReference>